<dbReference type="CDD" id="cd06170">
    <property type="entry name" value="LuxR_C_like"/>
    <property type="match status" value="1"/>
</dbReference>
<gene>
    <name evidence="3" type="ORF">CWN47_15825</name>
</gene>
<dbReference type="InterPro" id="IPR016032">
    <property type="entry name" value="Sig_transdc_resp-reg_C-effctor"/>
</dbReference>
<sequence>MPDFLINTENIYLKRGICELLIEIAIEENICTPFSLHEYSSDIISQTDVLFTEMETGEHYLCHPYFKKIPQQTPVFVFVPSDSCARVDRLPLCLRDACFISINADLRSIKKQIANRLTALSKPVSGGAEKDSRRCLKCPRLTLTKSQLYIIDAIKTGMNNQQIAQELGISHKTVFAHKINIMKKFQIDTKQELARFSAIALALSSIATH</sequence>
<dbReference type="Gene3D" id="1.10.10.10">
    <property type="entry name" value="Winged helix-like DNA-binding domain superfamily/Winged helix DNA-binding domain"/>
    <property type="match status" value="1"/>
</dbReference>
<organism evidence="3 4">
    <name type="scientific">Klebsiella variicola</name>
    <dbReference type="NCBI Taxonomy" id="244366"/>
    <lineage>
        <taxon>Bacteria</taxon>
        <taxon>Pseudomonadati</taxon>
        <taxon>Pseudomonadota</taxon>
        <taxon>Gammaproteobacteria</taxon>
        <taxon>Enterobacterales</taxon>
        <taxon>Enterobacteriaceae</taxon>
        <taxon>Klebsiella/Raoultella group</taxon>
        <taxon>Klebsiella</taxon>
        <taxon>Klebsiella pneumoniae complex</taxon>
    </lineage>
</organism>
<feature type="domain" description="HTH luxR-type" evidence="2">
    <location>
        <begin position="136"/>
        <end position="201"/>
    </location>
</feature>
<reference evidence="3 4" key="2">
    <citation type="submission" date="2018-01" db="EMBL/GenBank/DDBJ databases">
        <title>Genomic study of Klebsiella pneumoniae.</title>
        <authorList>
            <person name="Yang Y."/>
            <person name="Bicalho R."/>
        </authorList>
    </citation>
    <scope>NUCLEOTIDE SEQUENCE [LARGE SCALE GENOMIC DNA]</scope>
    <source>
        <strain evidence="3 4">A8</strain>
    </source>
</reference>
<evidence type="ECO:0000259" key="2">
    <source>
        <dbReference type="PROSITE" id="PS50043"/>
    </source>
</evidence>
<accession>A0A2N4Z0J0</accession>
<dbReference type="InterPro" id="IPR000792">
    <property type="entry name" value="Tscrpt_reg_LuxR_C"/>
</dbReference>
<proteinExistence type="predicted"/>
<dbReference type="PRINTS" id="PR00038">
    <property type="entry name" value="HTHLUXR"/>
</dbReference>
<dbReference type="SUPFAM" id="SSF46894">
    <property type="entry name" value="C-terminal effector domain of the bipartite response regulators"/>
    <property type="match status" value="1"/>
</dbReference>
<name>A0A2N4Z0J0_KLEVA</name>
<evidence type="ECO:0000256" key="1">
    <source>
        <dbReference type="ARBA" id="ARBA00023125"/>
    </source>
</evidence>
<dbReference type="AlphaFoldDB" id="A0A2N4Z0J0"/>
<comment type="caution">
    <text evidence="3">The sequence shown here is derived from an EMBL/GenBank/DDBJ whole genome shotgun (WGS) entry which is preliminary data.</text>
</comment>
<dbReference type="PROSITE" id="PS00622">
    <property type="entry name" value="HTH_LUXR_1"/>
    <property type="match status" value="1"/>
</dbReference>
<protein>
    <submittedName>
        <fullName evidence="3">Helix-turn-helix transcriptional regulator</fullName>
    </submittedName>
</protein>
<dbReference type="SMART" id="SM00421">
    <property type="entry name" value="HTH_LUXR"/>
    <property type="match status" value="1"/>
</dbReference>
<dbReference type="EMBL" id="PIDP01000524">
    <property type="protein sequence ID" value="PLM94027.1"/>
    <property type="molecule type" value="Genomic_DNA"/>
</dbReference>
<dbReference type="GO" id="GO:0003677">
    <property type="term" value="F:DNA binding"/>
    <property type="evidence" value="ECO:0007669"/>
    <property type="project" value="UniProtKB-KW"/>
</dbReference>
<reference evidence="3 4" key="1">
    <citation type="submission" date="2017-11" db="EMBL/GenBank/DDBJ databases">
        <authorList>
            <person name="Han C.G."/>
        </authorList>
    </citation>
    <scope>NUCLEOTIDE SEQUENCE [LARGE SCALE GENOMIC DNA]</scope>
    <source>
        <strain evidence="3 4">A8</strain>
    </source>
</reference>
<dbReference type="GO" id="GO:0006355">
    <property type="term" value="P:regulation of DNA-templated transcription"/>
    <property type="evidence" value="ECO:0007669"/>
    <property type="project" value="InterPro"/>
</dbReference>
<dbReference type="PROSITE" id="PS50043">
    <property type="entry name" value="HTH_LUXR_2"/>
    <property type="match status" value="1"/>
</dbReference>
<dbReference type="Proteomes" id="UP000234412">
    <property type="component" value="Unassembled WGS sequence"/>
</dbReference>
<evidence type="ECO:0000313" key="3">
    <source>
        <dbReference type="EMBL" id="PLM94027.1"/>
    </source>
</evidence>
<dbReference type="InterPro" id="IPR036388">
    <property type="entry name" value="WH-like_DNA-bd_sf"/>
</dbReference>
<evidence type="ECO:0000313" key="4">
    <source>
        <dbReference type="Proteomes" id="UP000234412"/>
    </source>
</evidence>
<dbReference type="Pfam" id="PF00196">
    <property type="entry name" value="GerE"/>
    <property type="match status" value="1"/>
</dbReference>
<keyword evidence="1" id="KW-0238">DNA-binding</keyword>